<dbReference type="EMBL" id="JAJNDC010000003">
    <property type="protein sequence ID" value="MCW9713577.1"/>
    <property type="molecule type" value="Genomic_DNA"/>
</dbReference>
<reference evidence="1 2" key="1">
    <citation type="submission" date="2021-11" db="EMBL/GenBank/DDBJ databases">
        <title>Aliifidinibius sp. nov., a new bacterium isolated from saline soil.</title>
        <authorList>
            <person name="Galisteo C."/>
            <person name="De La Haba R."/>
            <person name="Sanchez-Porro C."/>
            <person name="Ventosa A."/>
        </authorList>
    </citation>
    <scope>NUCLEOTIDE SEQUENCE [LARGE SCALE GENOMIC DNA]</scope>
    <source>
        <strain evidence="1 2">KACC 190600</strain>
    </source>
</reference>
<evidence type="ECO:0000313" key="2">
    <source>
        <dbReference type="Proteomes" id="UP001207337"/>
    </source>
</evidence>
<proteinExistence type="predicted"/>
<organism evidence="1 2">
    <name type="scientific">Fodinibius salicampi</name>
    <dbReference type="NCBI Taxonomy" id="1920655"/>
    <lineage>
        <taxon>Bacteria</taxon>
        <taxon>Pseudomonadati</taxon>
        <taxon>Balneolota</taxon>
        <taxon>Balneolia</taxon>
        <taxon>Balneolales</taxon>
        <taxon>Balneolaceae</taxon>
        <taxon>Fodinibius</taxon>
    </lineage>
</organism>
<accession>A0ABT3Q0G2</accession>
<name>A0ABT3Q0G2_9BACT</name>
<protein>
    <submittedName>
        <fullName evidence="1">Uncharacterized protein</fullName>
    </submittedName>
</protein>
<evidence type="ECO:0000313" key="1">
    <source>
        <dbReference type="EMBL" id="MCW9713577.1"/>
    </source>
</evidence>
<dbReference type="Proteomes" id="UP001207337">
    <property type="component" value="Unassembled WGS sequence"/>
</dbReference>
<comment type="caution">
    <text evidence="1">The sequence shown here is derived from an EMBL/GenBank/DDBJ whole genome shotgun (WGS) entry which is preliminary data.</text>
</comment>
<dbReference type="RefSeq" id="WP_345694287.1">
    <property type="nucleotide sequence ID" value="NZ_BAABRS010000003.1"/>
</dbReference>
<sequence>MSDSSELCVFEKLMRRFELDKKMFFSYDDEIKNPVETKELTRDEYCRLAISFCLQAVKQEDIRFYNTALKIGDLADMELPEIKL</sequence>
<gene>
    <name evidence="1" type="ORF">LQ318_11765</name>
</gene>
<keyword evidence="2" id="KW-1185">Reference proteome</keyword>